<evidence type="ECO:0000256" key="4">
    <source>
        <dbReference type="ARBA" id="ARBA00023002"/>
    </source>
</evidence>
<evidence type="ECO:0000259" key="6">
    <source>
        <dbReference type="Pfam" id="PF02668"/>
    </source>
</evidence>
<evidence type="ECO:0000256" key="2">
    <source>
        <dbReference type="ARBA" id="ARBA00022723"/>
    </source>
</evidence>
<dbReference type="Gene3D" id="3.60.130.10">
    <property type="entry name" value="Clavaminate synthase-like"/>
    <property type="match status" value="1"/>
</dbReference>
<dbReference type="InterPro" id="IPR003819">
    <property type="entry name" value="TauD/TfdA-like"/>
</dbReference>
<dbReference type="Proteomes" id="UP001500897">
    <property type="component" value="Unassembled WGS sequence"/>
</dbReference>
<dbReference type="GO" id="GO:0051213">
    <property type="term" value="F:dioxygenase activity"/>
    <property type="evidence" value="ECO:0007669"/>
    <property type="project" value="UniProtKB-KW"/>
</dbReference>
<accession>A0ABN2YD22</accession>
<keyword evidence="8" id="KW-1185">Reference proteome</keyword>
<gene>
    <name evidence="7" type="ORF">GCM10009759_76460</name>
</gene>
<feature type="domain" description="TauD/TfdA-like" evidence="6">
    <location>
        <begin position="26"/>
        <end position="284"/>
    </location>
</feature>
<comment type="caution">
    <text evidence="7">The sequence shown here is derived from an EMBL/GenBank/DDBJ whole genome shotgun (WGS) entry which is preliminary data.</text>
</comment>
<protein>
    <submittedName>
        <fullName evidence="7">TauD/TfdA family dioxygenase</fullName>
    </submittedName>
</protein>
<reference evidence="7 8" key="1">
    <citation type="journal article" date="2019" name="Int. J. Syst. Evol. Microbiol.">
        <title>The Global Catalogue of Microorganisms (GCM) 10K type strain sequencing project: providing services to taxonomists for standard genome sequencing and annotation.</title>
        <authorList>
            <consortium name="The Broad Institute Genomics Platform"/>
            <consortium name="The Broad Institute Genome Sequencing Center for Infectious Disease"/>
            <person name="Wu L."/>
            <person name="Ma J."/>
        </authorList>
    </citation>
    <scope>NUCLEOTIDE SEQUENCE [LARGE SCALE GENOMIC DNA]</scope>
    <source>
        <strain evidence="7 8">JCM 14559</strain>
    </source>
</reference>
<keyword evidence="4" id="KW-0560">Oxidoreductase</keyword>
<dbReference type="InterPro" id="IPR051323">
    <property type="entry name" value="AtsK-like"/>
</dbReference>
<evidence type="ECO:0000256" key="1">
    <source>
        <dbReference type="ARBA" id="ARBA00005896"/>
    </source>
</evidence>
<organism evidence="7 8">
    <name type="scientific">Kitasatospora saccharophila</name>
    <dbReference type="NCBI Taxonomy" id="407973"/>
    <lineage>
        <taxon>Bacteria</taxon>
        <taxon>Bacillati</taxon>
        <taxon>Actinomycetota</taxon>
        <taxon>Actinomycetes</taxon>
        <taxon>Kitasatosporales</taxon>
        <taxon>Streptomycetaceae</taxon>
        <taxon>Kitasatospora</taxon>
    </lineage>
</organism>
<keyword evidence="2" id="KW-0479">Metal-binding</keyword>
<name>A0ABN2YD22_9ACTN</name>
<dbReference type="PANTHER" id="PTHR30468">
    <property type="entry name" value="ALPHA-KETOGLUTARATE-DEPENDENT SULFONATE DIOXYGENASE"/>
    <property type="match status" value="1"/>
</dbReference>
<dbReference type="PANTHER" id="PTHR30468:SF1">
    <property type="entry name" value="ALPHA-KETOGLUTARATE-DEPENDENT SULFONATE DIOXYGENASE"/>
    <property type="match status" value="1"/>
</dbReference>
<evidence type="ECO:0000256" key="3">
    <source>
        <dbReference type="ARBA" id="ARBA00022964"/>
    </source>
</evidence>
<proteinExistence type="inferred from homology"/>
<evidence type="ECO:0000313" key="8">
    <source>
        <dbReference type="Proteomes" id="UP001500897"/>
    </source>
</evidence>
<dbReference type="InterPro" id="IPR042098">
    <property type="entry name" value="TauD-like_sf"/>
</dbReference>
<comment type="similarity">
    <text evidence="1">Belongs to the TfdA dioxygenase family.</text>
</comment>
<evidence type="ECO:0000313" key="7">
    <source>
        <dbReference type="EMBL" id="GAA2124671.1"/>
    </source>
</evidence>
<dbReference type="EMBL" id="BAAANS010000103">
    <property type="protein sequence ID" value="GAA2124671.1"/>
    <property type="molecule type" value="Genomic_DNA"/>
</dbReference>
<sequence>MELNYRHSGARRLDRTSTPEPYRRFEVRPLTTLIGAELAGADLAAPLDDQLRAELRRALLEWKVLFLRGQELDADQHLAVAGIWGEPEANPFFPTGDQVAISRLAKNSRVVGMENHWHSDHSFLAAPARGAVLRAIDVPPASGDTMWADMAAAYDNLPEEVKALVDGLEAEHDWITTWGRAIPEEKRNALREHMPPVIHPVVKIHPETGRRTLYVNEVFTMRILGLPEAEAARLLSYLQYQARTPEYQVRFRWQPGSVAIWDNWAVQHYAINDYFPNPRVMERVAIAGHGWSADR</sequence>
<keyword evidence="3 7" id="KW-0223">Dioxygenase</keyword>
<evidence type="ECO:0000256" key="5">
    <source>
        <dbReference type="ARBA" id="ARBA00023004"/>
    </source>
</evidence>
<keyword evidence="5" id="KW-0408">Iron</keyword>
<dbReference type="SUPFAM" id="SSF51197">
    <property type="entry name" value="Clavaminate synthase-like"/>
    <property type="match status" value="1"/>
</dbReference>
<dbReference type="Pfam" id="PF02668">
    <property type="entry name" value="TauD"/>
    <property type="match status" value="1"/>
</dbReference>
<dbReference type="RefSeq" id="WP_344559127.1">
    <property type="nucleotide sequence ID" value="NZ_BAAANS010000103.1"/>
</dbReference>